<name>A0A438G2G1_VITVI</name>
<accession>A0A438G2G1</accession>
<comment type="caution">
    <text evidence="4">The sequence shown here is derived from an EMBL/GenBank/DDBJ whole genome shotgun (WGS) entry which is preliminary data.</text>
</comment>
<dbReference type="InterPro" id="IPR052439">
    <property type="entry name" value="F-box/Kelch-repeat"/>
</dbReference>
<evidence type="ECO:0000256" key="1">
    <source>
        <dbReference type="ARBA" id="ARBA00022441"/>
    </source>
</evidence>
<proteinExistence type="predicted"/>
<reference evidence="4 5" key="1">
    <citation type="journal article" date="2018" name="PLoS Genet.">
        <title>Population sequencing reveals clonal diversity and ancestral inbreeding in the grapevine cultivar Chardonnay.</title>
        <authorList>
            <person name="Roach M.J."/>
            <person name="Johnson D.L."/>
            <person name="Bohlmann J."/>
            <person name="van Vuuren H.J."/>
            <person name="Jones S.J."/>
            <person name="Pretorius I.S."/>
            <person name="Schmidt S.A."/>
            <person name="Borneman A.R."/>
        </authorList>
    </citation>
    <scope>NUCLEOTIDE SEQUENCE [LARGE SCALE GENOMIC DNA]</scope>
    <source>
        <strain evidence="5">cv. Chardonnay</strain>
        <tissue evidence="4">Leaf</tissue>
    </source>
</reference>
<keyword evidence="1" id="KW-0880">Kelch repeat</keyword>
<dbReference type="AlphaFoldDB" id="A0A438G2G1"/>
<dbReference type="EMBL" id="QGNW01000659">
    <property type="protein sequence ID" value="RVW66398.1"/>
    <property type="molecule type" value="Genomic_DNA"/>
</dbReference>
<evidence type="ECO:0000256" key="3">
    <source>
        <dbReference type="SAM" id="SignalP"/>
    </source>
</evidence>
<sequence>MSHLHGFALILTLLTSYPVLIAYSSRSPHRAVSFRRILVRTPRWFDRYSPLTSIFGSLLETLSELYLTGVLMGVSLVLRKFCQVEPLDRLLKNQVVDLRGKPGGDTWKGDSSGSYEIFEDCQLPGPCAPIEKEKLQGDEFVVESTDVFTDKDKVAVHLKGGENHGGQGSDDSFLPGFDDGTSLDNFVGSSRSDYPKFASLNEKFKSLIGSGYLYKLRRRLGVIEHWISEQSSYMVLFSHSYSDDQREGESVPLKPGKFDCIGSYKWSPDQACQEGLQICNFLKGRLIMISGMSKMEDLLQGGNGGDKIFQLRVHAEATHE</sequence>
<evidence type="ECO:0000313" key="5">
    <source>
        <dbReference type="Proteomes" id="UP000288805"/>
    </source>
</evidence>
<dbReference type="PANTHER" id="PTHR46122:SF6">
    <property type="entry name" value="OS04G0619300 PROTEIN"/>
    <property type="match status" value="1"/>
</dbReference>
<evidence type="ECO:0000256" key="2">
    <source>
        <dbReference type="ARBA" id="ARBA00022737"/>
    </source>
</evidence>
<gene>
    <name evidence="4" type="ORF">CK203_065262</name>
</gene>
<organism evidence="4 5">
    <name type="scientific">Vitis vinifera</name>
    <name type="common">Grape</name>
    <dbReference type="NCBI Taxonomy" id="29760"/>
    <lineage>
        <taxon>Eukaryota</taxon>
        <taxon>Viridiplantae</taxon>
        <taxon>Streptophyta</taxon>
        <taxon>Embryophyta</taxon>
        <taxon>Tracheophyta</taxon>
        <taxon>Spermatophyta</taxon>
        <taxon>Magnoliopsida</taxon>
        <taxon>eudicotyledons</taxon>
        <taxon>Gunneridae</taxon>
        <taxon>Pentapetalae</taxon>
        <taxon>rosids</taxon>
        <taxon>Vitales</taxon>
        <taxon>Vitaceae</taxon>
        <taxon>Viteae</taxon>
        <taxon>Vitis</taxon>
    </lineage>
</organism>
<dbReference type="Proteomes" id="UP000288805">
    <property type="component" value="Unassembled WGS sequence"/>
</dbReference>
<protein>
    <submittedName>
        <fullName evidence="4">Uncharacterized protein</fullName>
    </submittedName>
</protein>
<feature type="signal peptide" evidence="3">
    <location>
        <begin position="1"/>
        <end position="22"/>
    </location>
</feature>
<dbReference type="PANTHER" id="PTHR46122">
    <property type="entry name" value="GALACTOSE OXIDASE/KELCH REPEAT PROTEIN-RELATED"/>
    <property type="match status" value="1"/>
</dbReference>
<evidence type="ECO:0000313" key="4">
    <source>
        <dbReference type="EMBL" id="RVW66398.1"/>
    </source>
</evidence>
<keyword evidence="3" id="KW-0732">Signal</keyword>
<feature type="chain" id="PRO_5019012793" evidence="3">
    <location>
        <begin position="23"/>
        <end position="320"/>
    </location>
</feature>
<keyword evidence="2" id="KW-0677">Repeat</keyword>